<evidence type="ECO:0000256" key="1">
    <source>
        <dbReference type="SAM" id="MobiDB-lite"/>
    </source>
</evidence>
<accession>A0ABN8XY57</accession>
<keyword evidence="3" id="KW-1185">Reference proteome</keyword>
<reference evidence="2" key="1">
    <citation type="submission" date="2023-04" db="EMBL/GenBank/DDBJ databases">
        <authorList>
            <consortium name="ELIXIR-Norway"/>
        </authorList>
    </citation>
    <scope>NUCLEOTIDE SEQUENCE [LARGE SCALE GENOMIC DNA]</scope>
</reference>
<name>A0ABN8XY57_RANTA</name>
<dbReference type="Proteomes" id="UP001176941">
    <property type="component" value="Chromosome 11"/>
</dbReference>
<feature type="region of interest" description="Disordered" evidence="1">
    <location>
        <begin position="38"/>
        <end position="82"/>
    </location>
</feature>
<sequence length="82" mass="8852">MEPGRAQGLPRLPPRPPKRVGVSAPGLSWAVMHELGPTPAQEDQGCPCARGHCARHSRAGRSSPAPRRRPQEPTINRVCKTS</sequence>
<feature type="region of interest" description="Disordered" evidence="1">
    <location>
        <begin position="1"/>
        <end position="23"/>
    </location>
</feature>
<proteinExistence type="predicted"/>
<organism evidence="2 3">
    <name type="scientific">Rangifer tarandus platyrhynchus</name>
    <name type="common">Svalbard reindeer</name>
    <dbReference type="NCBI Taxonomy" id="3082113"/>
    <lineage>
        <taxon>Eukaryota</taxon>
        <taxon>Metazoa</taxon>
        <taxon>Chordata</taxon>
        <taxon>Craniata</taxon>
        <taxon>Vertebrata</taxon>
        <taxon>Euteleostomi</taxon>
        <taxon>Mammalia</taxon>
        <taxon>Eutheria</taxon>
        <taxon>Laurasiatheria</taxon>
        <taxon>Artiodactyla</taxon>
        <taxon>Ruminantia</taxon>
        <taxon>Pecora</taxon>
        <taxon>Cervidae</taxon>
        <taxon>Odocoileinae</taxon>
        <taxon>Rangifer</taxon>
    </lineage>
</organism>
<protein>
    <submittedName>
        <fullName evidence="2">Uncharacterized protein</fullName>
    </submittedName>
</protein>
<evidence type="ECO:0000313" key="3">
    <source>
        <dbReference type="Proteomes" id="UP001176941"/>
    </source>
</evidence>
<evidence type="ECO:0000313" key="2">
    <source>
        <dbReference type="EMBL" id="CAI9154016.1"/>
    </source>
</evidence>
<gene>
    <name evidence="2" type="ORF">MRATA1EN1_LOCUS2978</name>
</gene>
<dbReference type="EMBL" id="OX459947">
    <property type="protein sequence ID" value="CAI9154016.1"/>
    <property type="molecule type" value="Genomic_DNA"/>
</dbReference>